<comment type="caution">
    <text evidence="1">The sequence shown here is derived from an EMBL/GenBank/DDBJ whole genome shotgun (WGS) entry which is preliminary data.</text>
</comment>
<dbReference type="EMBL" id="BAAANS010000019">
    <property type="protein sequence ID" value="GAA2099995.1"/>
    <property type="molecule type" value="Genomic_DNA"/>
</dbReference>
<evidence type="ECO:0000313" key="1">
    <source>
        <dbReference type="EMBL" id="GAA2099995.1"/>
    </source>
</evidence>
<sequence>MITRMTDGITWLAGPRSIAFGGYSVTLARGLGAEALAARIAAAARWSERTVEPVGELTGDGLVEALEEEFGDAWDGIGLRLGASGGWTFAVAYGGWFGEFENDPVISAGGAEVFSVEYEEENGKPVPPTFHYHRDGRTVCSFNLHLDDSWGSGTVAGDPEVACEIERLLSAEGLPDEGRADREVHRAALGVLERHFGLSLPRALVLEAPLPTVLLTGRSAAL</sequence>
<accession>A0ABP5IKC3</accession>
<gene>
    <name evidence="1" type="ORF">GCM10009759_32450</name>
</gene>
<proteinExistence type="predicted"/>
<reference evidence="2" key="1">
    <citation type="journal article" date="2019" name="Int. J. Syst. Evol. Microbiol.">
        <title>The Global Catalogue of Microorganisms (GCM) 10K type strain sequencing project: providing services to taxonomists for standard genome sequencing and annotation.</title>
        <authorList>
            <consortium name="The Broad Institute Genomics Platform"/>
            <consortium name="The Broad Institute Genome Sequencing Center for Infectious Disease"/>
            <person name="Wu L."/>
            <person name="Ma J."/>
        </authorList>
    </citation>
    <scope>NUCLEOTIDE SEQUENCE [LARGE SCALE GENOMIC DNA]</scope>
    <source>
        <strain evidence="2">JCM 14559</strain>
    </source>
</reference>
<dbReference type="Pfam" id="PF20062">
    <property type="entry name" value="DUF6461"/>
    <property type="match status" value="1"/>
</dbReference>
<keyword evidence="2" id="KW-1185">Reference proteome</keyword>
<evidence type="ECO:0008006" key="3">
    <source>
        <dbReference type="Google" id="ProtNLM"/>
    </source>
</evidence>
<evidence type="ECO:0000313" key="2">
    <source>
        <dbReference type="Proteomes" id="UP001500897"/>
    </source>
</evidence>
<dbReference type="Proteomes" id="UP001500897">
    <property type="component" value="Unassembled WGS sequence"/>
</dbReference>
<organism evidence="1 2">
    <name type="scientific">Kitasatospora saccharophila</name>
    <dbReference type="NCBI Taxonomy" id="407973"/>
    <lineage>
        <taxon>Bacteria</taxon>
        <taxon>Bacillati</taxon>
        <taxon>Actinomycetota</taxon>
        <taxon>Actinomycetes</taxon>
        <taxon>Kitasatosporales</taxon>
        <taxon>Streptomycetaceae</taxon>
        <taxon>Kitasatospora</taxon>
    </lineage>
</organism>
<protein>
    <recommendedName>
        <fullName evidence="3">SUKH-4 immunity protein of toxin-antitoxin system</fullName>
    </recommendedName>
</protein>
<dbReference type="InterPro" id="IPR045592">
    <property type="entry name" value="DUF6461"/>
</dbReference>
<name>A0ABP5IKC3_9ACTN</name>